<evidence type="ECO:0000259" key="1">
    <source>
        <dbReference type="Pfam" id="PF04326"/>
    </source>
</evidence>
<comment type="caution">
    <text evidence="2">The sequence shown here is derived from an EMBL/GenBank/DDBJ whole genome shotgun (WGS) entry which is preliminary data.</text>
</comment>
<dbReference type="Gene3D" id="3.30.950.30">
    <property type="entry name" value="Schlafen, AAA domain"/>
    <property type="match status" value="1"/>
</dbReference>
<feature type="domain" description="Schlafen AlbA-2" evidence="1">
    <location>
        <begin position="5"/>
        <end position="91"/>
    </location>
</feature>
<protein>
    <recommendedName>
        <fullName evidence="1">Schlafen AlbA-2 domain-containing protein</fullName>
    </recommendedName>
</protein>
<reference evidence="2 3" key="1">
    <citation type="journal article" date="2016" name="Nat. Commun.">
        <title>Thousands of microbial genomes shed light on interconnected biogeochemical processes in an aquifer system.</title>
        <authorList>
            <person name="Anantharaman K."/>
            <person name="Brown C.T."/>
            <person name="Hug L.A."/>
            <person name="Sharon I."/>
            <person name="Castelle C.J."/>
            <person name="Probst A.J."/>
            <person name="Thomas B.C."/>
            <person name="Singh A."/>
            <person name="Wilkins M.J."/>
            <person name="Karaoz U."/>
            <person name="Brodie E.L."/>
            <person name="Williams K.H."/>
            <person name="Hubbard S.S."/>
            <person name="Banfield J.F."/>
        </authorList>
    </citation>
    <scope>NUCLEOTIDE SEQUENCE [LARGE SCALE GENOMIC DNA]</scope>
</reference>
<proteinExistence type="predicted"/>
<dbReference type="EMBL" id="MFYX01000112">
    <property type="protein sequence ID" value="OGK02144.1"/>
    <property type="molecule type" value="Genomic_DNA"/>
</dbReference>
<accession>A0A1F7F647</accession>
<dbReference type="InterPro" id="IPR007421">
    <property type="entry name" value="Schlafen_AlbA_2_dom"/>
</dbReference>
<organism evidence="2 3">
    <name type="scientific">Candidatus Raymondbacteria bacterium RIFOXYD12_FULL_49_13</name>
    <dbReference type="NCBI Taxonomy" id="1817890"/>
    <lineage>
        <taxon>Bacteria</taxon>
        <taxon>Raymondiibacteriota</taxon>
    </lineage>
</organism>
<gene>
    <name evidence="2" type="ORF">A2519_18965</name>
</gene>
<name>A0A1F7F647_UNCRA</name>
<dbReference type="Proteomes" id="UP000179243">
    <property type="component" value="Unassembled WGS sequence"/>
</dbReference>
<dbReference type="InterPro" id="IPR038461">
    <property type="entry name" value="Schlafen_AlbA_2_dom_sf"/>
</dbReference>
<dbReference type="Pfam" id="PF04326">
    <property type="entry name" value="SLFN_AlbA_2"/>
    <property type="match status" value="1"/>
</dbReference>
<dbReference type="AlphaFoldDB" id="A0A1F7F647"/>
<evidence type="ECO:0000313" key="2">
    <source>
        <dbReference type="EMBL" id="OGK02144.1"/>
    </source>
</evidence>
<evidence type="ECO:0000313" key="3">
    <source>
        <dbReference type="Proteomes" id="UP000179243"/>
    </source>
</evidence>
<sequence>MNQNLNKHGKGILYFGIKDDGTIVGQQVGNLTLKDISRAISDHIDPKIFPDIKVENIGGKDCIKVEFTGHEALYSAFGRFYMRTGDEDRKLSVSEIRRLIEKKSHYVYPWGAEISDTPMSCVDVSTLRRFIKRGNEVGRISFPYDSAKNALNKSRKVNCM</sequence>